<dbReference type="GO" id="GO:0016787">
    <property type="term" value="F:hydrolase activity"/>
    <property type="evidence" value="ECO:0007669"/>
    <property type="project" value="UniProtKB-KW"/>
</dbReference>
<dbReference type="Pfam" id="PF17757">
    <property type="entry name" value="UvrB_inter"/>
    <property type="match status" value="1"/>
</dbReference>
<dbReference type="Pfam" id="PF00270">
    <property type="entry name" value="DEAD"/>
    <property type="match status" value="1"/>
</dbReference>
<keyword evidence="1 9" id="KW-0963">Cytoplasm</keyword>
<dbReference type="Gene3D" id="3.90.1150.50">
    <property type="entry name" value="Transcription-repair-coupling factor, D7 domain"/>
    <property type="match status" value="1"/>
</dbReference>
<dbReference type="EMBL" id="CP013331">
    <property type="protein sequence ID" value="ALQ39395.1"/>
    <property type="molecule type" value="Genomic_DNA"/>
</dbReference>
<dbReference type="InterPro" id="IPR011545">
    <property type="entry name" value="DEAD/DEAH_box_helicase_dom"/>
</dbReference>
<dbReference type="SMART" id="SM01058">
    <property type="entry name" value="CarD_TRCF"/>
    <property type="match status" value="1"/>
</dbReference>
<comment type="similarity">
    <text evidence="9">In the N-terminal section; belongs to the UvrB family.</text>
</comment>
<evidence type="ECO:0000313" key="13">
    <source>
        <dbReference type="EMBL" id="ALQ39395.1"/>
    </source>
</evidence>
<dbReference type="OrthoDB" id="9804325at2"/>
<dbReference type="SMART" id="SM00487">
    <property type="entry name" value="DEXDc"/>
    <property type="match status" value="1"/>
</dbReference>
<proteinExistence type="inferred from homology"/>
<dbReference type="Pfam" id="PF00271">
    <property type="entry name" value="Helicase_C"/>
    <property type="match status" value="1"/>
</dbReference>
<evidence type="ECO:0000256" key="5">
    <source>
        <dbReference type="ARBA" id="ARBA00022806"/>
    </source>
</evidence>
<feature type="coiled-coil region" evidence="10">
    <location>
        <begin position="199"/>
        <end position="226"/>
    </location>
</feature>
<dbReference type="InterPro" id="IPR003711">
    <property type="entry name" value="CarD-like/TRCF_RID"/>
</dbReference>
<dbReference type="InterPro" id="IPR041471">
    <property type="entry name" value="UvrB_inter"/>
</dbReference>
<comment type="similarity">
    <text evidence="9">In the C-terminal section; belongs to the helicase family. RecG subfamily.</text>
</comment>
<feature type="domain" description="Helicase C-terminal" evidence="12">
    <location>
        <begin position="651"/>
        <end position="803"/>
    </location>
</feature>
<dbReference type="Pfam" id="PF03461">
    <property type="entry name" value="TRCF"/>
    <property type="match status" value="1"/>
</dbReference>
<keyword evidence="4 9" id="KW-0378">Hydrolase</keyword>
<evidence type="ECO:0000256" key="7">
    <source>
        <dbReference type="ARBA" id="ARBA00023125"/>
    </source>
</evidence>
<dbReference type="InterPro" id="IPR047112">
    <property type="entry name" value="RecG/Mfd"/>
</dbReference>
<comment type="function">
    <text evidence="9">Couples transcription and DNA repair by recognizing RNA polymerase (RNAP) stalled at DNA lesions. Mediates ATP-dependent release of RNAP and its truncated transcript from the DNA, and recruitment of nucleotide excision repair machinery to the damaged site.</text>
</comment>
<dbReference type="PANTHER" id="PTHR47964">
    <property type="entry name" value="ATP-DEPENDENT DNA HELICASE HOMOLOG RECG, CHLOROPLASTIC"/>
    <property type="match status" value="1"/>
</dbReference>
<dbReference type="PROSITE" id="PS51192">
    <property type="entry name" value="HELICASE_ATP_BIND_1"/>
    <property type="match status" value="1"/>
</dbReference>
<dbReference type="SUPFAM" id="SSF143517">
    <property type="entry name" value="TRCF domain-like"/>
    <property type="match status" value="1"/>
</dbReference>
<dbReference type="InterPro" id="IPR037235">
    <property type="entry name" value="TRCF-like_C_D7"/>
</dbReference>
<dbReference type="GO" id="GO:0000716">
    <property type="term" value="P:transcription-coupled nucleotide-excision repair, DNA damage recognition"/>
    <property type="evidence" value="ECO:0007669"/>
    <property type="project" value="UniProtKB-UniRule"/>
</dbReference>
<dbReference type="InterPro" id="IPR027417">
    <property type="entry name" value="P-loop_NTPase"/>
</dbReference>
<dbReference type="GO" id="GO:0003684">
    <property type="term" value="F:damaged DNA binding"/>
    <property type="evidence" value="ECO:0007669"/>
    <property type="project" value="InterPro"/>
</dbReference>
<dbReference type="InterPro" id="IPR014001">
    <property type="entry name" value="Helicase_ATP-bd"/>
</dbReference>
<evidence type="ECO:0000256" key="8">
    <source>
        <dbReference type="ARBA" id="ARBA00023204"/>
    </source>
</evidence>
<dbReference type="SUPFAM" id="SSF52540">
    <property type="entry name" value="P-loop containing nucleoside triphosphate hydrolases"/>
    <property type="match status" value="3"/>
</dbReference>
<keyword evidence="7 9" id="KW-0238">DNA-binding</keyword>
<keyword evidence="2 9" id="KW-0547">Nucleotide-binding</keyword>
<name>A0A0S2ZKC4_9FUSO</name>
<feature type="domain" description="Helicase ATP-binding" evidence="11">
    <location>
        <begin position="469"/>
        <end position="630"/>
    </location>
</feature>
<dbReference type="EC" id="3.6.4.-" evidence="9"/>
<dbReference type="AlphaFoldDB" id="A0A0S2ZKC4"/>
<comment type="subcellular location">
    <subcellularLocation>
        <location evidence="9">Cytoplasm</location>
    </subcellularLocation>
</comment>
<reference evidence="13 14" key="1">
    <citation type="submission" date="2015-11" db="EMBL/GenBank/DDBJ databases">
        <authorList>
            <person name="Zhang Y."/>
            <person name="Guo Z."/>
        </authorList>
    </citation>
    <scope>NUCLEOTIDE SEQUENCE [LARGE SCALE GENOMIC DNA]</scope>
    <source>
        <strain evidence="13 14">ChDC F174</strain>
    </source>
</reference>
<dbReference type="PANTHER" id="PTHR47964:SF1">
    <property type="entry name" value="ATP-DEPENDENT DNA HELICASE HOMOLOG RECG, CHLOROPLASTIC"/>
    <property type="match status" value="1"/>
</dbReference>
<feature type="coiled-coil region" evidence="10">
    <location>
        <begin position="828"/>
        <end position="902"/>
    </location>
</feature>
<keyword evidence="3 9" id="KW-0227">DNA damage</keyword>
<evidence type="ECO:0000256" key="10">
    <source>
        <dbReference type="SAM" id="Coils"/>
    </source>
</evidence>
<evidence type="ECO:0000256" key="4">
    <source>
        <dbReference type="ARBA" id="ARBA00022801"/>
    </source>
</evidence>
<dbReference type="InterPro" id="IPR004576">
    <property type="entry name" value="Mfd"/>
</dbReference>
<evidence type="ECO:0000256" key="1">
    <source>
        <dbReference type="ARBA" id="ARBA00022490"/>
    </source>
</evidence>
<dbReference type="Proteomes" id="UP000063275">
    <property type="component" value="Chromosome"/>
</dbReference>
<keyword evidence="8 9" id="KW-0234">DNA repair</keyword>
<dbReference type="InterPro" id="IPR005118">
    <property type="entry name" value="TRCF_C"/>
</dbReference>
<sequence>MEKKFRGEIPFWLKNKKNNLVYICSSNRNIDDYFFVLKDFYKEKILRIKKENEAGELKKYNYDLLELINSNEKFIILISLDYFLEDYYSEANSIFIEKGKNLDIKDLEEKLIDADFEKTYMLAQRKEYSIRGDILDIFNINQDNPVRIEFFGNEVDRITYFDINSQLSIEKKDSIELYIDNNKNKKDLFSLMSMNKNKIEYYYENNDILQAKIKRLINENLDREEDILNKIAELSKIGIQIEIQKFSEEELKQFEVIDRVKKLSENTKITIYSEEATRYKEIFKDYSLKFEKYPLFEGYKTDDKLILTDREIKGIRVKRERVEKKALRYKAVDEIKEQDYVIHENFGVGIFLGLENIEGQDYLKIKYADEDKLFVPVDSINKIEKFINISDIIPEIYKLGRKGFKRKKDKLSEDIEIFAKEIIKIQAKRNLGNGFKFSKDTVMQEEFEETFPFTETPAQLKAIEDVKRDMESGKIMDRLICGDVGYGKTEVAIRAAFKAVMDSKQVILLVPTTVLAEQHYERFSERFKNYPVHIEILSRVQSKKEQVESLKRIENGSADLVIGTHRLLSDDIKFKDVGLLIIDEEQKFGVKAKEKLKKIKGDLDVLTLTATPIPRTLNLSLLGIRDLSVIDTSPEGRQKIQTEYIDNNKNLIKEIILSEISREGQVFYIFNSVKRMESKVKEIRELLPEYIKVSYIHGQMLPRDIKKNIQEFENGNVDVLVATTIIENGIDIENANTMIIEGVEKLGLSQVYQLRGRIGRSTKKSYCYMLTNENKTKNAQKREESIREFDNLTGIDLAMEDSKIRGVGEILGEKQHGAVETFGYNLYMKMLNEEILKLKGEAEEELDEVDVELNFPRFLPDSYIEKNEKVKIYKRALALKTLDELENLYNELEDRFGKIKSEAKGFFEFIKIRIIARDLGITTIKQDKENKDRILINFNEKKINVDKIIYLLNNKKIMYSKFTRTISFEGNIFDFFYLYSPPLN</sequence>
<dbReference type="SMART" id="SM00982">
    <property type="entry name" value="TRCF"/>
    <property type="match status" value="1"/>
</dbReference>
<dbReference type="InterPro" id="IPR001650">
    <property type="entry name" value="Helicase_C-like"/>
</dbReference>
<dbReference type="GO" id="GO:0005524">
    <property type="term" value="F:ATP binding"/>
    <property type="evidence" value="ECO:0007669"/>
    <property type="project" value="UniProtKB-UniRule"/>
</dbReference>
<evidence type="ECO:0000256" key="2">
    <source>
        <dbReference type="ARBA" id="ARBA00022741"/>
    </source>
</evidence>
<evidence type="ECO:0000256" key="6">
    <source>
        <dbReference type="ARBA" id="ARBA00022840"/>
    </source>
</evidence>
<dbReference type="InterPro" id="IPR036101">
    <property type="entry name" value="CarD-like/TRCF_RID_sf"/>
</dbReference>
<dbReference type="RefSeq" id="WP_029493121.1">
    <property type="nucleotide sequence ID" value="NZ_ATKF01000041.1"/>
</dbReference>
<dbReference type="SMART" id="SM00490">
    <property type="entry name" value="HELICc"/>
    <property type="match status" value="1"/>
</dbReference>
<evidence type="ECO:0000313" key="14">
    <source>
        <dbReference type="Proteomes" id="UP000063275"/>
    </source>
</evidence>
<dbReference type="SUPFAM" id="SSF141259">
    <property type="entry name" value="CarD-like"/>
    <property type="match status" value="1"/>
</dbReference>
<dbReference type="Gene3D" id="3.40.50.300">
    <property type="entry name" value="P-loop containing nucleotide triphosphate hydrolases"/>
    <property type="match status" value="2"/>
</dbReference>
<dbReference type="HAMAP" id="MF_00969">
    <property type="entry name" value="TRCF"/>
    <property type="match status" value="1"/>
</dbReference>
<accession>A0A0S2ZKC4</accession>
<keyword evidence="10" id="KW-0175">Coiled coil</keyword>
<dbReference type="Gene3D" id="2.40.10.170">
    <property type="match status" value="1"/>
</dbReference>
<dbReference type="Gene3D" id="3.30.2060.10">
    <property type="entry name" value="Penicillin-binding protein 1b domain"/>
    <property type="match status" value="1"/>
</dbReference>
<organism evidence="13">
    <name type="scientific">Fusobacterium hwasookii ChDC F174</name>
    <dbReference type="NCBI Taxonomy" id="1307442"/>
    <lineage>
        <taxon>Bacteria</taxon>
        <taxon>Fusobacteriati</taxon>
        <taxon>Fusobacteriota</taxon>
        <taxon>Fusobacteriia</taxon>
        <taxon>Fusobacteriales</taxon>
        <taxon>Fusobacteriaceae</taxon>
        <taxon>Fusobacterium</taxon>
    </lineage>
</organism>
<dbReference type="CDD" id="cd17991">
    <property type="entry name" value="DEXHc_TRCF"/>
    <property type="match status" value="1"/>
</dbReference>
<evidence type="ECO:0000256" key="3">
    <source>
        <dbReference type="ARBA" id="ARBA00022763"/>
    </source>
</evidence>
<dbReference type="Pfam" id="PF02559">
    <property type="entry name" value="CarD_TRCF_RID"/>
    <property type="match status" value="1"/>
</dbReference>
<keyword evidence="5" id="KW-0347">Helicase</keyword>
<evidence type="ECO:0000259" key="11">
    <source>
        <dbReference type="PROSITE" id="PS51192"/>
    </source>
</evidence>
<protein>
    <recommendedName>
        <fullName evidence="9">Transcription-repair-coupling factor</fullName>
        <shortName evidence="9">TRCF</shortName>
        <ecNumber evidence="9">3.6.4.-</ecNumber>
    </recommendedName>
</protein>
<keyword evidence="6 9" id="KW-0067">ATP-binding</keyword>
<dbReference type="GO" id="GO:0003678">
    <property type="term" value="F:DNA helicase activity"/>
    <property type="evidence" value="ECO:0007669"/>
    <property type="project" value="TreeGrafter"/>
</dbReference>
<evidence type="ECO:0000256" key="9">
    <source>
        <dbReference type="HAMAP-Rule" id="MF_00969"/>
    </source>
</evidence>
<dbReference type="KEGG" id="fhw:RN87_02145"/>
<evidence type="ECO:0000259" key="12">
    <source>
        <dbReference type="PROSITE" id="PS51194"/>
    </source>
</evidence>
<gene>
    <name evidence="9" type="primary">mfd</name>
    <name evidence="13" type="ORF">RN87_02145</name>
</gene>
<dbReference type="GO" id="GO:0006355">
    <property type="term" value="P:regulation of DNA-templated transcription"/>
    <property type="evidence" value="ECO:0007669"/>
    <property type="project" value="UniProtKB-UniRule"/>
</dbReference>
<dbReference type="PROSITE" id="PS51194">
    <property type="entry name" value="HELICASE_CTER"/>
    <property type="match status" value="1"/>
</dbReference>
<dbReference type="GO" id="GO:0005737">
    <property type="term" value="C:cytoplasm"/>
    <property type="evidence" value="ECO:0007669"/>
    <property type="project" value="UniProtKB-SubCell"/>
</dbReference>